<evidence type="ECO:0000256" key="1">
    <source>
        <dbReference type="SAM" id="Phobius"/>
    </source>
</evidence>
<protein>
    <recommendedName>
        <fullName evidence="4">CDP-diacylglycerol--serine O-phosphatidyltransferase</fullName>
    </recommendedName>
</protein>
<dbReference type="AlphaFoldDB" id="A0A811T5V6"/>
<sequence>MTESEHILYSISKADMVTLVNASMGFLAMIFLINNNFDFAAILIILASIADGVDGAVSRRSVMGPLGKNLDSLSDAISFGMVPAVASYLLLEPVVGIMASLFSILFLSCGLLRLARFNISASDNFQGVPITAAGLIVMLFLIQRGETELFPYLLMILLTALSLLMVSRFTYPKIKDVRVAGILVIIMASTIVVYTVRRDALQLFANVLLVMMLSYILAPTIGFPREKNPQEA</sequence>
<feature type="transmembrane region" description="Helical" evidence="1">
    <location>
        <begin position="97"/>
        <end position="115"/>
    </location>
</feature>
<dbReference type="Pfam" id="PF01066">
    <property type="entry name" value="CDP-OH_P_transf"/>
    <property type="match status" value="1"/>
</dbReference>
<dbReference type="GO" id="GO:0016780">
    <property type="term" value="F:phosphotransferase activity, for other substituted phosphate groups"/>
    <property type="evidence" value="ECO:0007669"/>
    <property type="project" value="InterPro"/>
</dbReference>
<gene>
    <name evidence="2" type="ORF">CHKLHMKO_00029</name>
</gene>
<name>A0A811T5V6_9EURY</name>
<dbReference type="InterPro" id="IPR000462">
    <property type="entry name" value="CDP-OH_P_trans"/>
</dbReference>
<dbReference type="Proteomes" id="UP000610373">
    <property type="component" value="Unassembled WGS sequence"/>
</dbReference>
<keyword evidence="1" id="KW-1133">Transmembrane helix</keyword>
<feature type="transmembrane region" description="Helical" evidence="1">
    <location>
        <begin position="149"/>
        <end position="167"/>
    </location>
</feature>
<feature type="transmembrane region" description="Helical" evidence="1">
    <location>
        <begin position="39"/>
        <end position="58"/>
    </location>
</feature>
<dbReference type="GO" id="GO:0016020">
    <property type="term" value="C:membrane"/>
    <property type="evidence" value="ECO:0007669"/>
    <property type="project" value="InterPro"/>
</dbReference>
<feature type="transmembrane region" description="Helical" evidence="1">
    <location>
        <begin position="127"/>
        <end position="143"/>
    </location>
</feature>
<evidence type="ECO:0000313" key="2">
    <source>
        <dbReference type="EMBL" id="CAD6490879.1"/>
    </source>
</evidence>
<feature type="transmembrane region" description="Helical" evidence="1">
    <location>
        <begin position="203"/>
        <end position="223"/>
    </location>
</feature>
<proteinExistence type="predicted"/>
<evidence type="ECO:0008006" key="4">
    <source>
        <dbReference type="Google" id="ProtNLM"/>
    </source>
</evidence>
<evidence type="ECO:0000313" key="3">
    <source>
        <dbReference type="Proteomes" id="UP000610373"/>
    </source>
</evidence>
<reference evidence="2" key="1">
    <citation type="submission" date="2020-10" db="EMBL/GenBank/DDBJ databases">
        <authorList>
            <person name="Hahn C.J."/>
            <person name="Laso-Perez R."/>
            <person name="Vulcano F."/>
            <person name="Vaziourakis K.-M."/>
            <person name="Stokke R."/>
            <person name="Steen I.H."/>
            <person name="Teske A."/>
            <person name="Boetius A."/>
            <person name="Liebeke M."/>
            <person name="Amann R."/>
            <person name="Knittel K."/>
        </authorList>
    </citation>
    <scope>NUCLEOTIDE SEQUENCE</scope>
    <source>
        <strain evidence="2">Gfbio:e3339647-f889-4370-9287-4fb5cb688e4c:AG392O15_GoMArc1</strain>
    </source>
</reference>
<keyword evidence="1" id="KW-0472">Membrane</keyword>
<dbReference type="InterPro" id="IPR043130">
    <property type="entry name" value="CDP-OH_PTrfase_TM_dom"/>
</dbReference>
<dbReference type="GO" id="GO:0008654">
    <property type="term" value="P:phospholipid biosynthetic process"/>
    <property type="evidence" value="ECO:0007669"/>
    <property type="project" value="InterPro"/>
</dbReference>
<dbReference type="EMBL" id="CAJHIO010000001">
    <property type="protein sequence ID" value="CAD6490879.1"/>
    <property type="molecule type" value="Genomic_DNA"/>
</dbReference>
<feature type="transmembrane region" description="Helical" evidence="1">
    <location>
        <begin position="179"/>
        <end position="197"/>
    </location>
</feature>
<organism evidence="2 3">
    <name type="scientific">Candidatus Argoarchaeum ethanivorans</name>
    <dbReference type="NCBI Taxonomy" id="2608793"/>
    <lineage>
        <taxon>Archaea</taxon>
        <taxon>Methanobacteriati</taxon>
        <taxon>Methanobacteriota</taxon>
        <taxon>Stenosarchaea group</taxon>
        <taxon>Methanomicrobia</taxon>
        <taxon>Methanosarcinales</taxon>
        <taxon>Methanosarcinales incertae sedis</taxon>
        <taxon>GOM Arc I cluster</taxon>
        <taxon>Candidatus Argoarchaeum</taxon>
    </lineage>
</organism>
<keyword evidence="1" id="KW-0812">Transmembrane</keyword>
<dbReference type="Gene3D" id="1.20.120.1760">
    <property type="match status" value="1"/>
</dbReference>
<comment type="caution">
    <text evidence="2">The sequence shown here is derived from an EMBL/GenBank/DDBJ whole genome shotgun (WGS) entry which is preliminary data.</text>
</comment>
<accession>A0A811T5V6</accession>